<evidence type="ECO:0008006" key="3">
    <source>
        <dbReference type="Google" id="ProtNLM"/>
    </source>
</evidence>
<evidence type="ECO:0000313" key="1">
    <source>
        <dbReference type="EMBL" id="GAA4446608.1"/>
    </source>
</evidence>
<protein>
    <recommendedName>
        <fullName evidence="3">Lipoprotein with Yx(FWY)xxD motif</fullName>
    </recommendedName>
</protein>
<dbReference type="EMBL" id="BAABEY010000036">
    <property type="protein sequence ID" value="GAA4446608.1"/>
    <property type="molecule type" value="Genomic_DNA"/>
</dbReference>
<name>A0ABP8MC09_9BACT</name>
<dbReference type="Pfam" id="PF03640">
    <property type="entry name" value="Lipoprotein_15"/>
    <property type="match status" value="3"/>
</dbReference>
<dbReference type="InterPro" id="IPR005297">
    <property type="entry name" value="Lipoprotein_repeat"/>
</dbReference>
<organism evidence="1 2">
    <name type="scientific">Ravibacter arvi</name>
    <dbReference type="NCBI Taxonomy" id="2051041"/>
    <lineage>
        <taxon>Bacteria</taxon>
        <taxon>Pseudomonadati</taxon>
        <taxon>Bacteroidota</taxon>
        <taxon>Cytophagia</taxon>
        <taxon>Cytophagales</taxon>
        <taxon>Spirosomataceae</taxon>
        <taxon>Ravibacter</taxon>
    </lineage>
</organism>
<reference evidence="2" key="1">
    <citation type="journal article" date="2019" name="Int. J. Syst. Evol. Microbiol.">
        <title>The Global Catalogue of Microorganisms (GCM) 10K type strain sequencing project: providing services to taxonomists for standard genome sequencing and annotation.</title>
        <authorList>
            <consortium name="The Broad Institute Genomics Platform"/>
            <consortium name="The Broad Institute Genome Sequencing Center for Infectious Disease"/>
            <person name="Wu L."/>
            <person name="Ma J."/>
        </authorList>
    </citation>
    <scope>NUCLEOTIDE SEQUENCE [LARGE SCALE GENOMIC DNA]</scope>
    <source>
        <strain evidence="2">JCM 31920</strain>
    </source>
</reference>
<accession>A0ABP8MC09</accession>
<proteinExistence type="predicted"/>
<keyword evidence="2" id="KW-1185">Reference proteome</keyword>
<comment type="caution">
    <text evidence="1">The sequence shown here is derived from an EMBL/GenBank/DDBJ whole genome shotgun (WGS) entry which is preliminary data.</text>
</comment>
<sequence>MFSVSGLNKSYTYNLVAMKNRKQLLAFGLITSMSLAFSACDKDEPMAAKDISLRETSLGKVLTDDKGMTLYYFTKDVAGASLCSGGCLTNWPIFAYEGTLEVGDGLNTSDFTTITRTDGTKQTAYKGWPLYYFHDDKAAGDVKGENVNSVWVVAKPAYTIMLANQQLVGNDGKSYKSDYTEGTGETQFFVDGQGRTLYTFIKDKKDMNKYTKEDFSNDANWPIFTAEIEDLPSALDKSLFNVITVFNKKQLTYKGWPIYYFGADNKVRGATKGVSVPQPGVWPVVQKGVAPAPI</sequence>
<dbReference type="PANTHER" id="PTHR39335">
    <property type="entry name" value="BLL4220 PROTEIN"/>
    <property type="match status" value="1"/>
</dbReference>
<evidence type="ECO:0000313" key="2">
    <source>
        <dbReference type="Proteomes" id="UP001501508"/>
    </source>
</evidence>
<dbReference type="Proteomes" id="UP001501508">
    <property type="component" value="Unassembled WGS sequence"/>
</dbReference>
<dbReference type="PANTHER" id="PTHR39335:SF1">
    <property type="entry name" value="BLL4220 PROTEIN"/>
    <property type="match status" value="1"/>
</dbReference>
<gene>
    <name evidence="1" type="ORF">GCM10023091_40060</name>
</gene>